<keyword evidence="4" id="KW-0378">Hydrolase</keyword>
<feature type="domain" description="Glycosyl hydrolase family 95 catalytic" evidence="3">
    <location>
        <begin position="278"/>
        <end position="681"/>
    </location>
</feature>
<dbReference type="InterPro" id="IPR049053">
    <property type="entry name" value="AFCA-like_C"/>
</dbReference>
<dbReference type="PIRSF" id="PIRSF007663">
    <property type="entry name" value="UCP007663"/>
    <property type="match status" value="1"/>
</dbReference>
<comment type="caution">
    <text evidence="4">The sequence shown here is derived from an EMBL/GenBank/DDBJ whole genome shotgun (WGS) entry which is preliminary data.</text>
</comment>
<dbReference type="PANTHER" id="PTHR31084">
    <property type="entry name" value="ALPHA-L-FUCOSIDASE 2"/>
    <property type="match status" value="1"/>
</dbReference>
<feature type="domain" description="Glycosyl hydrolase family 95 N-terminal" evidence="1">
    <location>
        <begin position="35"/>
        <end position="81"/>
    </location>
</feature>
<reference evidence="4 5" key="1">
    <citation type="submission" date="2024-09" db="EMBL/GenBank/DDBJ databases">
        <authorList>
            <person name="Sun Q."/>
            <person name="Mori K."/>
        </authorList>
    </citation>
    <scope>NUCLEOTIDE SEQUENCE [LARGE SCALE GENOMIC DNA]</scope>
    <source>
        <strain evidence="4 5">CECT 8286</strain>
    </source>
</reference>
<dbReference type="Proteomes" id="UP001589605">
    <property type="component" value="Unassembled WGS sequence"/>
</dbReference>
<evidence type="ECO:0000313" key="5">
    <source>
        <dbReference type="Proteomes" id="UP001589605"/>
    </source>
</evidence>
<feature type="domain" description="Glycosyl hydrolase family 95 N-terminal" evidence="1">
    <location>
        <begin position="95"/>
        <end position="251"/>
    </location>
</feature>
<dbReference type="Pfam" id="PF14498">
    <property type="entry name" value="Glyco_hyd_65N_2"/>
    <property type="match status" value="2"/>
</dbReference>
<accession>A0ABV5F5V8</accession>
<evidence type="ECO:0000313" key="4">
    <source>
        <dbReference type="EMBL" id="MFB9054832.1"/>
    </source>
</evidence>
<dbReference type="EMBL" id="JBHMEZ010000032">
    <property type="protein sequence ID" value="MFB9054832.1"/>
    <property type="molecule type" value="Genomic_DNA"/>
</dbReference>
<dbReference type="Gene3D" id="1.50.10.10">
    <property type="match status" value="1"/>
</dbReference>
<dbReference type="InterPro" id="IPR027414">
    <property type="entry name" value="GH95_N_dom"/>
</dbReference>
<evidence type="ECO:0000259" key="3">
    <source>
        <dbReference type="Pfam" id="PF22124"/>
    </source>
</evidence>
<name>A0ABV5F5V8_9FLAO</name>
<dbReference type="RefSeq" id="WP_382384469.1">
    <property type="nucleotide sequence ID" value="NZ_JBHMEZ010000032.1"/>
</dbReference>
<gene>
    <name evidence="4" type="ORF">ACFFVB_17210</name>
</gene>
<proteinExistence type="predicted"/>
<protein>
    <submittedName>
        <fullName evidence="4">Glycoside hydrolase N-terminal domain-containing protein</fullName>
    </submittedName>
</protein>
<evidence type="ECO:0000259" key="2">
    <source>
        <dbReference type="Pfam" id="PF21307"/>
    </source>
</evidence>
<dbReference type="GO" id="GO:0016787">
    <property type="term" value="F:hydrolase activity"/>
    <property type="evidence" value="ECO:0007669"/>
    <property type="project" value="UniProtKB-KW"/>
</dbReference>
<dbReference type="InterPro" id="IPR012341">
    <property type="entry name" value="6hp_glycosidase-like_sf"/>
</dbReference>
<keyword evidence="5" id="KW-1185">Reference proteome</keyword>
<dbReference type="PANTHER" id="PTHR31084:SF0">
    <property type="entry name" value="ALPHA-L-FUCOSIDASE 2"/>
    <property type="match status" value="1"/>
</dbReference>
<evidence type="ECO:0000259" key="1">
    <source>
        <dbReference type="Pfam" id="PF14498"/>
    </source>
</evidence>
<dbReference type="InterPro" id="IPR008928">
    <property type="entry name" value="6-hairpin_glycosidase_sf"/>
</dbReference>
<dbReference type="InterPro" id="IPR016518">
    <property type="entry name" value="Alpha-L-fucosidase"/>
</dbReference>
<dbReference type="InterPro" id="IPR054363">
    <property type="entry name" value="GH95_cat"/>
</dbReference>
<dbReference type="SUPFAM" id="SSF48208">
    <property type="entry name" value="Six-hairpin glycosidases"/>
    <property type="match status" value="1"/>
</dbReference>
<sequence length="764" mass="86572">MEKTFWLINVFFITLITGLTAQNINKEQSSEQLSLWYEQPAKAWMTEALPIGNGPLGAMLFGGTEIERIQFNEISLWSGDRMPIKDDLTEEDMGAHQAFGDIYIRLGHDFNKVTNYKRSLDLNTAIHLVEYDYMGVHYVQKAFASHPGNVIVVQLTADKPMAFTGDVWLTDMHDGKITLDEKNKRFYSVGDMKNGFEYESQLQVFTSGEKLKMKRSNQQSSGMEPVPFLGLNFIKSDSVTLILSAGTNFKQDFKSEWLGEHPHAKVTENVDAASLKGVDALLVEHLADYQNLFGRVSFDLGKTDSSLREKSTLKRLQAYKMDNSFDPELEALFAQYGRYLLISCSRPGSLPANLQGNWNNSNLPVWAGDYHSNINLEMNYWPAETANLGECHVPFIDYVSSLREVSALNTRKHYGDVRGWTIQTMNNATGLSFWKWNAPGSAWYAQHLWEHYAFGRDKDYLRNTAYPILKEICHFWEDHLVRRADGTLVTPDGWSPEQYKYEPEEGVTYDQEIIYDLFTNTIEAAEVLGGDEAFKKKLIGMREDLLKPAIGRWGQLKEWEIDKDDPEDHHRHVSHLFALYPGRQISVAKTPELAEAAKVSLNARGDESTGWSRAWKINFWARLGDGNRSYKLLRNLINLVDETKTIYGNSGAGVYSNLLDSHPPFQIDGNLGATAGYCEMLMQSHADEIQLLPALPSAWPEGSVKGLRARGGFEIDITWKEGKLTDVVIYSESGLPCKVTYNGKVWESKTKAGKSYTLNQSLKR</sequence>
<organism evidence="4 5">
    <name type="scientific">Formosa undariae</name>
    <dbReference type="NCBI Taxonomy" id="1325436"/>
    <lineage>
        <taxon>Bacteria</taxon>
        <taxon>Pseudomonadati</taxon>
        <taxon>Bacteroidota</taxon>
        <taxon>Flavobacteriia</taxon>
        <taxon>Flavobacteriales</taxon>
        <taxon>Flavobacteriaceae</taxon>
        <taxon>Formosa</taxon>
    </lineage>
</organism>
<feature type="domain" description="Alpha fucosidase A-like C-terminal" evidence="2">
    <location>
        <begin position="683"/>
        <end position="748"/>
    </location>
</feature>
<dbReference type="Pfam" id="PF21307">
    <property type="entry name" value="Glyco_hydro_95_C"/>
    <property type="match status" value="1"/>
</dbReference>
<dbReference type="Pfam" id="PF22124">
    <property type="entry name" value="Glyco_hydro_95_cat"/>
    <property type="match status" value="1"/>
</dbReference>